<sequence length="430" mass="45664">MADVDVVVVGAGMAGVVAARTLTARGLSVVVLEAESHTGGRIRTERRPGLRLEHGGIFHTHGYRAMAQLLREVGLDGETVAIPTGFHTALRRGGTWHHVDYGSVPGPLRTSALSVRDKVSVLKAAGPILVSRPKDLGDLVSFAGRDSRAVTDGLTPTAGGWFTAAPHEFLWGVTSDQLSAAMLALQLHVFSGQLREIAGGADRLVTTLAQGLDVRHDTPVDQVEDTGDGVVVHARGEQITARRAVLACPADVTARIWAQAPAPVAAHLTIPYSRIDYVYLRTREAISLTAQGRPVGMEVVTTPEVGQATMGGIYLANSWAEEGGLLLVTAARPARAEDLDDTELADRLQVDVEKYHPEVVGQVTDRVVMRHQPYTPTFGPGTVRRLAAARAVLPAGNVDLAGDHMTAPWVDGAIRSGQQAAERITDHLGA</sequence>
<keyword evidence="2" id="KW-0560">Oxidoreductase</keyword>
<evidence type="ECO:0000256" key="2">
    <source>
        <dbReference type="ARBA" id="ARBA00023002"/>
    </source>
</evidence>
<feature type="domain" description="Amine oxidase" evidence="4">
    <location>
        <begin position="13"/>
        <end position="424"/>
    </location>
</feature>
<dbReference type="RefSeq" id="WP_179761317.1">
    <property type="nucleotide sequence ID" value="NZ_BAAAJZ010000003.1"/>
</dbReference>
<accession>A0A852W289</accession>
<dbReference type="PANTHER" id="PTHR10742:SF410">
    <property type="entry name" value="LYSINE-SPECIFIC HISTONE DEMETHYLASE 2"/>
    <property type="match status" value="1"/>
</dbReference>
<proteinExistence type="predicted"/>
<comment type="caution">
    <text evidence="5">The sequence shown here is derived from an EMBL/GenBank/DDBJ whole genome shotgun (WGS) entry which is preliminary data.</text>
</comment>
<dbReference type="PANTHER" id="PTHR10742">
    <property type="entry name" value="FLAVIN MONOAMINE OXIDASE"/>
    <property type="match status" value="1"/>
</dbReference>
<evidence type="ECO:0000259" key="4">
    <source>
        <dbReference type="Pfam" id="PF01593"/>
    </source>
</evidence>
<evidence type="ECO:0000313" key="6">
    <source>
        <dbReference type="Proteomes" id="UP000549695"/>
    </source>
</evidence>
<feature type="binding site" evidence="3">
    <location>
        <begin position="33"/>
        <end position="34"/>
    </location>
    <ligand>
        <name>FAD</name>
        <dbReference type="ChEBI" id="CHEBI:57692"/>
    </ligand>
</feature>
<comment type="cofactor">
    <cofactor evidence="1">
        <name>FAD</name>
        <dbReference type="ChEBI" id="CHEBI:57692"/>
    </cofactor>
</comment>
<evidence type="ECO:0000256" key="1">
    <source>
        <dbReference type="ARBA" id="ARBA00001974"/>
    </source>
</evidence>
<dbReference type="Gene3D" id="3.50.50.60">
    <property type="entry name" value="FAD/NAD(P)-binding domain"/>
    <property type="match status" value="1"/>
</dbReference>
<feature type="binding site" evidence="3">
    <location>
        <position position="220"/>
    </location>
    <ligand>
        <name>FAD</name>
        <dbReference type="ChEBI" id="CHEBI:57692"/>
    </ligand>
</feature>
<evidence type="ECO:0000313" key="5">
    <source>
        <dbReference type="EMBL" id="NYG02490.1"/>
    </source>
</evidence>
<evidence type="ECO:0000256" key="3">
    <source>
        <dbReference type="PIRSR" id="PIRSR601613-1"/>
    </source>
</evidence>
<keyword evidence="6" id="KW-1185">Reference proteome</keyword>
<gene>
    <name evidence="5" type="ORF">HDA37_002775</name>
</gene>
<dbReference type="EMBL" id="JACCCZ010000001">
    <property type="protein sequence ID" value="NYG02490.1"/>
    <property type="molecule type" value="Genomic_DNA"/>
</dbReference>
<dbReference type="AlphaFoldDB" id="A0A852W289"/>
<protein>
    <submittedName>
        <fullName evidence="5">Monoamine oxidase</fullName>
    </submittedName>
</protein>
<dbReference type="Proteomes" id="UP000549695">
    <property type="component" value="Unassembled WGS sequence"/>
</dbReference>
<dbReference type="InterPro" id="IPR036188">
    <property type="entry name" value="FAD/NAD-bd_sf"/>
</dbReference>
<dbReference type="InterPro" id="IPR050281">
    <property type="entry name" value="Flavin_monoamine_oxidase"/>
</dbReference>
<dbReference type="Pfam" id="PF01593">
    <property type="entry name" value="Amino_oxidase"/>
    <property type="match status" value="1"/>
</dbReference>
<name>A0A852W289_PSEA5</name>
<dbReference type="GO" id="GO:0016491">
    <property type="term" value="F:oxidoreductase activity"/>
    <property type="evidence" value="ECO:0007669"/>
    <property type="project" value="UniProtKB-KW"/>
</dbReference>
<dbReference type="InterPro" id="IPR002937">
    <property type="entry name" value="Amino_oxidase"/>
</dbReference>
<organism evidence="5 6">
    <name type="scientific">Pseudonocardia alni</name>
    <name type="common">Amycolata alni</name>
    <dbReference type="NCBI Taxonomy" id="33907"/>
    <lineage>
        <taxon>Bacteria</taxon>
        <taxon>Bacillati</taxon>
        <taxon>Actinomycetota</taxon>
        <taxon>Actinomycetes</taxon>
        <taxon>Pseudonocardiales</taxon>
        <taxon>Pseudonocardiaceae</taxon>
        <taxon>Pseudonocardia</taxon>
    </lineage>
</organism>
<dbReference type="PRINTS" id="PR00757">
    <property type="entry name" value="AMINEOXDASEF"/>
</dbReference>
<dbReference type="GeneID" id="98052530"/>
<dbReference type="InterPro" id="IPR001613">
    <property type="entry name" value="Flavin_amine_oxidase"/>
</dbReference>
<dbReference type="SUPFAM" id="SSF51905">
    <property type="entry name" value="FAD/NAD(P)-binding domain"/>
    <property type="match status" value="1"/>
</dbReference>
<reference evidence="5 6" key="1">
    <citation type="submission" date="2020-07" db="EMBL/GenBank/DDBJ databases">
        <title>Sequencing the genomes of 1000 actinobacteria strains.</title>
        <authorList>
            <person name="Klenk H.-P."/>
        </authorList>
    </citation>
    <scope>NUCLEOTIDE SEQUENCE [LARGE SCALE GENOMIC DNA]</scope>
    <source>
        <strain evidence="5 6">DSM 44749</strain>
    </source>
</reference>